<dbReference type="AlphaFoldDB" id="A0A3S0N4Y3"/>
<gene>
    <name evidence="1" type="ORF">EJ377_00415</name>
</gene>
<comment type="caution">
    <text evidence="1">The sequence shown here is derived from an EMBL/GenBank/DDBJ whole genome shotgun (WGS) entry which is preliminary data.</text>
</comment>
<dbReference type="Proteomes" id="UP000276953">
    <property type="component" value="Unassembled WGS sequence"/>
</dbReference>
<reference evidence="1 2" key="1">
    <citation type="submission" date="2018-12" db="EMBL/GenBank/DDBJ databases">
        <title>Draft Genome Sequence of Chryseobacterium arthrosphaerae strain ED882-96 Isolated from the Blood of a Patient with Liver Cirrhosis in Taiwan.</title>
        <authorList>
            <person name="Lin J.-N."/>
            <person name="Lai C.-H."/>
            <person name="Yang C.-H."/>
            <person name="Huang Y.-H."/>
        </authorList>
    </citation>
    <scope>NUCLEOTIDE SEQUENCE [LARGE SCALE GENOMIC DNA]</scope>
    <source>
        <strain evidence="1 2">ED882-96</strain>
    </source>
</reference>
<evidence type="ECO:0000313" key="1">
    <source>
        <dbReference type="EMBL" id="RTZ49243.1"/>
    </source>
</evidence>
<name>A0A3S0N4Y3_9FLAO</name>
<protein>
    <submittedName>
        <fullName evidence="1">Uncharacterized protein</fullName>
    </submittedName>
</protein>
<evidence type="ECO:0000313" key="2">
    <source>
        <dbReference type="Proteomes" id="UP000276953"/>
    </source>
</evidence>
<dbReference type="EMBL" id="RYFC01000001">
    <property type="protein sequence ID" value="RTZ49243.1"/>
    <property type="molecule type" value="Genomic_DNA"/>
</dbReference>
<sequence length="78" mass="8700">MLIGASESEIMVTISISINQCLLILMRNNLVSKEGISGYPVKAIFITRRQNEVILELLRSMGMQIPVSSPTWALYSMV</sequence>
<proteinExistence type="predicted"/>
<accession>A0A3S0N4Y3</accession>
<organism evidence="1 2">
    <name type="scientific">Chryseobacterium arthrosphaerae</name>
    <dbReference type="NCBI Taxonomy" id="651561"/>
    <lineage>
        <taxon>Bacteria</taxon>
        <taxon>Pseudomonadati</taxon>
        <taxon>Bacteroidota</taxon>
        <taxon>Flavobacteriia</taxon>
        <taxon>Flavobacteriales</taxon>
        <taxon>Weeksellaceae</taxon>
        <taxon>Chryseobacterium group</taxon>
        <taxon>Chryseobacterium</taxon>
    </lineage>
</organism>